<keyword evidence="8" id="KW-1185">Reference proteome</keyword>
<dbReference type="RefSeq" id="WP_261695517.1">
    <property type="nucleotide sequence ID" value="NZ_CP104694.1"/>
</dbReference>
<dbReference type="PROSITE" id="PS00107">
    <property type="entry name" value="PROTEIN_KINASE_ATP"/>
    <property type="match status" value="1"/>
</dbReference>
<dbReference type="InterPro" id="IPR017441">
    <property type="entry name" value="Protein_kinase_ATP_BS"/>
</dbReference>
<dbReference type="EMBL" id="CP104694">
    <property type="protein sequence ID" value="UXI68559.1"/>
    <property type="molecule type" value="Genomic_DNA"/>
</dbReference>
<feature type="domain" description="Protein kinase" evidence="6">
    <location>
        <begin position="85"/>
        <end position="343"/>
    </location>
</feature>
<dbReference type="Pfam" id="PF00069">
    <property type="entry name" value="Pkinase"/>
    <property type="match status" value="1"/>
</dbReference>
<reference evidence="7" key="1">
    <citation type="submission" date="2022-09" db="EMBL/GenBank/DDBJ databases">
        <title>Tahibacter sp. nov., isolated from a fresh water.</title>
        <authorList>
            <person name="Baek J.H."/>
            <person name="Lee J.K."/>
            <person name="Kim J.M."/>
            <person name="Jeon C.O."/>
        </authorList>
    </citation>
    <scope>NUCLEOTIDE SEQUENCE</scope>
    <source>
        <strain evidence="7">W38</strain>
    </source>
</reference>
<keyword evidence="2 5" id="KW-0547">Nucleotide-binding</keyword>
<dbReference type="PROSITE" id="PS00108">
    <property type="entry name" value="PROTEIN_KINASE_ST"/>
    <property type="match status" value="1"/>
</dbReference>
<dbReference type="PANTHER" id="PTHR43289">
    <property type="entry name" value="MITOGEN-ACTIVATED PROTEIN KINASE KINASE KINASE 20-RELATED"/>
    <property type="match status" value="1"/>
</dbReference>
<evidence type="ECO:0000313" key="8">
    <source>
        <dbReference type="Proteomes" id="UP001064632"/>
    </source>
</evidence>
<feature type="binding site" evidence="5">
    <location>
        <position position="116"/>
    </location>
    <ligand>
        <name>ATP</name>
        <dbReference type="ChEBI" id="CHEBI:30616"/>
    </ligand>
</feature>
<dbReference type="Gene3D" id="1.10.510.10">
    <property type="entry name" value="Transferase(Phosphotransferase) domain 1"/>
    <property type="match status" value="1"/>
</dbReference>
<proteinExistence type="predicted"/>
<dbReference type="InterPro" id="IPR011009">
    <property type="entry name" value="Kinase-like_dom_sf"/>
</dbReference>
<dbReference type="Proteomes" id="UP001064632">
    <property type="component" value="Chromosome"/>
</dbReference>
<evidence type="ECO:0000256" key="4">
    <source>
        <dbReference type="ARBA" id="ARBA00022840"/>
    </source>
</evidence>
<sequence length="343" mass="37358">MTGETAVDLGRLRLLFFQAVELAPEARTRFLAELEATEPAMAGRVHDLLRADALEAERPTAPVIPQLSVLRQGPEQWLGKTIGNYRVTAFLGSGGMGTVYLAEPVAGGAAPAVAIKLIRPEWLDGPLRKRFQLECQVLGTLDHPGIARALGAGELPDGTPYLVLEYVDGLPLTAYADQHRLTVRQRLQLFLKVCSAVSHAHAQGIIHRDLKASNILVRADGQPKLLDFGIAKPLRAQFGPLPVERTATAQRFFSANHAAPEQLTGERPGVACDVYGLGVLLYELLCGELPLVLAGMSAGQAENTILQQIPLPPRRGSRPRRRRSAMRAPGYVAWRTDGNWSRR</sequence>
<name>A0ABY6BFL2_9GAMM</name>
<dbReference type="GO" id="GO:0004674">
    <property type="term" value="F:protein serine/threonine kinase activity"/>
    <property type="evidence" value="ECO:0007669"/>
    <property type="project" value="UniProtKB-KW"/>
</dbReference>
<keyword evidence="1" id="KW-0808">Transferase</keyword>
<dbReference type="InterPro" id="IPR000719">
    <property type="entry name" value="Prot_kinase_dom"/>
</dbReference>
<evidence type="ECO:0000256" key="2">
    <source>
        <dbReference type="ARBA" id="ARBA00022741"/>
    </source>
</evidence>
<dbReference type="SMART" id="SM00220">
    <property type="entry name" value="S_TKc"/>
    <property type="match status" value="1"/>
</dbReference>
<organism evidence="7 8">
    <name type="scientific">Tahibacter amnicola</name>
    <dbReference type="NCBI Taxonomy" id="2976241"/>
    <lineage>
        <taxon>Bacteria</taxon>
        <taxon>Pseudomonadati</taxon>
        <taxon>Pseudomonadota</taxon>
        <taxon>Gammaproteobacteria</taxon>
        <taxon>Lysobacterales</taxon>
        <taxon>Rhodanobacteraceae</taxon>
        <taxon>Tahibacter</taxon>
    </lineage>
</organism>
<evidence type="ECO:0000256" key="1">
    <source>
        <dbReference type="ARBA" id="ARBA00022679"/>
    </source>
</evidence>
<keyword evidence="7" id="KW-0723">Serine/threonine-protein kinase</keyword>
<evidence type="ECO:0000313" key="7">
    <source>
        <dbReference type="EMBL" id="UXI68559.1"/>
    </source>
</evidence>
<dbReference type="InterPro" id="IPR008271">
    <property type="entry name" value="Ser/Thr_kinase_AS"/>
</dbReference>
<keyword evidence="3 7" id="KW-0418">Kinase</keyword>
<keyword evidence="4 5" id="KW-0067">ATP-binding</keyword>
<evidence type="ECO:0000256" key="5">
    <source>
        <dbReference type="PROSITE-ProRule" id="PRU10141"/>
    </source>
</evidence>
<protein>
    <submittedName>
        <fullName evidence="7">Serine/threonine protein kinase</fullName>
    </submittedName>
</protein>
<dbReference type="SUPFAM" id="SSF56112">
    <property type="entry name" value="Protein kinase-like (PK-like)"/>
    <property type="match status" value="1"/>
</dbReference>
<dbReference type="PANTHER" id="PTHR43289:SF34">
    <property type="entry name" value="SERINE_THREONINE-PROTEIN KINASE YBDM-RELATED"/>
    <property type="match status" value="1"/>
</dbReference>
<accession>A0ABY6BFL2</accession>
<evidence type="ECO:0000256" key="3">
    <source>
        <dbReference type="ARBA" id="ARBA00022777"/>
    </source>
</evidence>
<evidence type="ECO:0000259" key="6">
    <source>
        <dbReference type="PROSITE" id="PS50011"/>
    </source>
</evidence>
<gene>
    <name evidence="7" type="ORF">N4264_02580</name>
</gene>
<dbReference type="PROSITE" id="PS50011">
    <property type="entry name" value="PROTEIN_KINASE_DOM"/>
    <property type="match status" value="1"/>
</dbReference>
<dbReference type="CDD" id="cd14014">
    <property type="entry name" value="STKc_PknB_like"/>
    <property type="match status" value="1"/>
</dbReference>